<organism evidence="2 5">
    <name type="scientific">Cafeteria roenbergensis</name>
    <name type="common">Marine flagellate</name>
    <dbReference type="NCBI Taxonomy" id="33653"/>
    <lineage>
        <taxon>Eukaryota</taxon>
        <taxon>Sar</taxon>
        <taxon>Stramenopiles</taxon>
        <taxon>Bigyra</taxon>
        <taxon>Opalozoa</taxon>
        <taxon>Bicosoecida</taxon>
        <taxon>Cafeteriaceae</taxon>
        <taxon>Cafeteria</taxon>
    </lineage>
</organism>
<dbReference type="SUPFAM" id="SSF48371">
    <property type="entry name" value="ARM repeat"/>
    <property type="match status" value="1"/>
</dbReference>
<comment type="caution">
    <text evidence="2">The sequence shown here is derived from an EMBL/GenBank/DDBJ whole genome shotgun (WGS) entry which is preliminary data.</text>
</comment>
<gene>
    <name evidence="2" type="ORF">FNF28_06945</name>
    <name evidence="1" type="ORF">FNF29_03817</name>
    <name evidence="3" type="ORF">FNF31_03641</name>
</gene>
<dbReference type="EMBL" id="VLTN01000020">
    <property type="protein sequence ID" value="KAA0152590.1"/>
    <property type="molecule type" value="Genomic_DNA"/>
</dbReference>
<proteinExistence type="predicted"/>
<evidence type="ECO:0000313" key="2">
    <source>
        <dbReference type="EMBL" id="KAA0153461.1"/>
    </source>
</evidence>
<reference evidence="4 5" key="1">
    <citation type="submission" date="2019-07" db="EMBL/GenBank/DDBJ databases">
        <title>Genomes of Cafeteria roenbergensis.</title>
        <authorList>
            <person name="Fischer M.G."/>
            <person name="Hackl T."/>
            <person name="Roman M."/>
        </authorList>
    </citation>
    <scope>NUCLEOTIDE SEQUENCE [LARGE SCALE GENOMIC DNA]</scope>
    <source>
        <strain evidence="1 4">BVI</strain>
        <strain evidence="3 6">Cflag</strain>
        <strain evidence="2 5">RCC970-E3</strain>
    </source>
</reference>
<dbReference type="Proteomes" id="UP000324907">
    <property type="component" value="Unassembled WGS sequence"/>
</dbReference>
<evidence type="ECO:0000313" key="5">
    <source>
        <dbReference type="Proteomes" id="UP000324907"/>
    </source>
</evidence>
<accession>A0A5A8CNU0</accession>
<evidence type="ECO:0000313" key="4">
    <source>
        <dbReference type="Proteomes" id="UP000323011"/>
    </source>
</evidence>
<dbReference type="Proteomes" id="UP000323011">
    <property type="component" value="Unassembled WGS sequence"/>
</dbReference>
<dbReference type="AlphaFoldDB" id="A0A5A8CNU0"/>
<keyword evidence="4" id="KW-1185">Reference proteome</keyword>
<dbReference type="Proteomes" id="UP000325113">
    <property type="component" value="Unassembled WGS sequence"/>
</dbReference>
<protein>
    <submittedName>
        <fullName evidence="2">Uncharacterized protein</fullName>
    </submittedName>
</protein>
<dbReference type="EMBL" id="VLTL01000199">
    <property type="protein sequence ID" value="KAA0153461.1"/>
    <property type="molecule type" value="Genomic_DNA"/>
</dbReference>
<dbReference type="EMBL" id="VLTM01000033">
    <property type="protein sequence ID" value="KAA0161698.1"/>
    <property type="molecule type" value="Genomic_DNA"/>
</dbReference>
<evidence type="ECO:0000313" key="1">
    <source>
        <dbReference type="EMBL" id="KAA0152590.1"/>
    </source>
</evidence>
<name>A0A5A8CNU0_CAFRO</name>
<dbReference type="InterPro" id="IPR016024">
    <property type="entry name" value="ARM-type_fold"/>
</dbReference>
<evidence type="ECO:0000313" key="6">
    <source>
        <dbReference type="Proteomes" id="UP000325113"/>
    </source>
</evidence>
<evidence type="ECO:0000313" key="3">
    <source>
        <dbReference type="EMBL" id="KAA0161698.1"/>
    </source>
</evidence>
<sequence length="332" mass="33779">MCAASLLADLRAVMPRFGRTTALHSHVAAFVCGEVVACVPDGVAEGGLLELEAMTVLARVAESHRDWLRYLAAGALLRLVQGRPKGLRVHRAVLATLVDSLRGHPHPRLRAAADAAAQAALVLCWPPPPSLRHDAEMETALGHVRTATSLEGERAGMAGLLGALRAGGPHAGRFLGDAVHHCVATACDSPDSEVVLLALHSLRVLALSCWPRVRADGTLAAKLVAAAAVAAAQSTALQGSDADPIDEAGRAFAACSDGGTVGRLGPAASAVVEEAALLLAVVARAVGPAPVRAMLAKAQPPKDATPGARWLVAAVGAAAPAPDAASECWADA</sequence>